<proteinExistence type="inferred from homology"/>
<evidence type="ECO:0000256" key="2">
    <source>
        <dbReference type="ARBA" id="ARBA00023002"/>
    </source>
</evidence>
<dbReference type="GO" id="GO:0016491">
    <property type="term" value="F:oxidoreductase activity"/>
    <property type="evidence" value="ECO:0007669"/>
    <property type="project" value="UniProtKB-KW"/>
</dbReference>
<sequence length="342" mass="35688">MIERTLSLEQATEVGRRILSALGTPAAAADLVARSLAEANLCGHDSHGIIRLPWYASFVPDGRAVPDAEPMIVSQTPAVAVIDGRRCWGQVAAHLAIDVAMDKARSVGIGAVTVRSANHVGRLGEYVEVVAESGLVALMWCNADPSVAPFGGRSRMLGTNPFAVGIPADGDTPPVIVDFATAAVAEGKLRLDRVAGRSVAPGLIQDVQGRPSTDPEDFYAGGSLLPFGGHKGFGVAITVELLGGALSGNHVGFLPEYRWGNGVVLVVLDPAAFTDASAFADEIVRASRAVRDSPPADGVDHVMLPGDLERATRTERLNSGIPVPDGVWSQLEATAQEVGVRL</sequence>
<dbReference type="PANTHER" id="PTHR11091:SF0">
    <property type="entry name" value="MALATE DEHYDROGENASE"/>
    <property type="match status" value="1"/>
</dbReference>
<evidence type="ECO:0000256" key="1">
    <source>
        <dbReference type="ARBA" id="ARBA00006056"/>
    </source>
</evidence>
<keyword evidence="4" id="KW-1185">Reference proteome</keyword>
<evidence type="ECO:0000313" key="4">
    <source>
        <dbReference type="Proteomes" id="UP000663801"/>
    </source>
</evidence>
<protein>
    <submittedName>
        <fullName evidence="3">Ldh family oxidoreductase</fullName>
    </submittedName>
</protein>
<dbReference type="SUPFAM" id="SSF89733">
    <property type="entry name" value="L-sulfolactate dehydrogenase-like"/>
    <property type="match status" value="1"/>
</dbReference>
<accession>A0A938YS50</accession>
<evidence type="ECO:0000313" key="3">
    <source>
        <dbReference type="EMBL" id="MBM9477880.1"/>
    </source>
</evidence>
<dbReference type="RefSeq" id="WP_205258005.1">
    <property type="nucleotide sequence ID" value="NZ_BAAAPV010000002.1"/>
</dbReference>
<dbReference type="InterPro" id="IPR036111">
    <property type="entry name" value="Mal/L-sulfo/L-lacto_DH-like_sf"/>
</dbReference>
<reference evidence="3" key="1">
    <citation type="submission" date="2021-01" db="EMBL/GenBank/DDBJ databases">
        <title>KCTC 19127 draft genome.</title>
        <authorList>
            <person name="An D."/>
        </authorList>
    </citation>
    <scope>NUCLEOTIDE SEQUENCE</scope>
    <source>
        <strain evidence="3">KCTC 19127</strain>
    </source>
</reference>
<dbReference type="Gene3D" id="1.10.1530.10">
    <property type="match status" value="1"/>
</dbReference>
<dbReference type="EMBL" id="JAERWL010000014">
    <property type="protein sequence ID" value="MBM9477880.1"/>
    <property type="molecule type" value="Genomic_DNA"/>
</dbReference>
<keyword evidence="2" id="KW-0560">Oxidoreductase</keyword>
<dbReference type="InterPro" id="IPR003767">
    <property type="entry name" value="Malate/L-lactate_DH-like"/>
</dbReference>
<name>A0A938YS50_9ACTN</name>
<dbReference type="Pfam" id="PF02615">
    <property type="entry name" value="Ldh_2"/>
    <property type="match status" value="1"/>
</dbReference>
<dbReference type="InterPro" id="IPR043143">
    <property type="entry name" value="Mal/L-sulf/L-lact_DH-like_NADP"/>
</dbReference>
<dbReference type="InterPro" id="IPR043144">
    <property type="entry name" value="Mal/L-sulf/L-lact_DH-like_ah"/>
</dbReference>
<comment type="similarity">
    <text evidence="1">Belongs to the LDH2/MDH2 oxidoreductase family.</text>
</comment>
<dbReference type="Gene3D" id="3.30.1370.60">
    <property type="entry name" value="Hypothetical oxidoreductase yiak, domain 2"/>
    <property type="match status" value="1"/>
</dbReference>
<dbReference type="Proteomes" id="UP000663801">
    <property type="component" value="Unassembled WGS sequence"/>
</dbReference>
<gene>
    <name evidence="3" type="ORF">JL107_15640</name>
</gene>
<comment type="caution">
    <text evidence="3">The sequence shown here is derived from an EMBL/GenBank/DDBJ whole genome shotgun (WGS) entry which is preliminary data.</text>
</comment>
<dbReference type="AlphaFoldDB" id="A0A938YS50"/>
<organism evidence="3 4">
    <name type="scientific">Nakamurella flavida</name>
    <dbReference type="NCBI Taxonomy" id="363630"/>
    <lineage>
        <taxon>Bacteria</taxon>
        <taxon>Bacillati</taxon>
        <taxon>Actinomycetota</taxon>
        <taxon>Actinomycetes</taxon>
        <taxon>Nakamurellales</taxon>
        <taxon>Nakamurellaceae</taxon>
        <taxon>Nakamurella</taxon>
    </lineage>
</organism>
<dbReference type="PANTHER" id="PTHR11091">
    <property type="entry name" value="OXIDOREDUCTASE-RELATED"/>
    <property type="match status" value="1"/>
</dbReference>